<dbReference type="InterPro" id="IPR001957">
    <property type="entry name" value="Chromosome_initiator_DnaA"/>
</dbReference>
<dbReference type="GO" id="GO:0005524">
    <property type="term" value="F:ATP binding"/>
    <property type="evidence" value="ECO:0007669"/>
    <property type="project" value="UniProtKB-KW"/>
</dbReference>
<keyword evidence="5" id="KW-0067">ATP-binding</keyword>
<dbReference type="InterPro" id="IPR027417">
    <property type="entry name" value="P-loop_NTPase"/>
</dbReference>
<dbReference type="SMART" id="SM00382">
    <property type="entry name" value="AAA"/>
    <property type="match status" value="1"/>
</dbReference>
<evidence type="ECO:0000256" key="7">
    <source>
        <dbReference type="ARBA" id="ARBA00023125"/>
    </source>
</evidence>
<keyword evidence="4" id="KW-0547">Nucleotide-binding</keyword>
<dbReference type="PANTHER" id="PTHR30050">
    <property type="entry name" value="CHROMOSOMAL REPLICATION INITIATOR PROTEIN DNAA"/>
    <property type="match status" value="1"/>
</dbReference>
<name>A0A3B0S1S0_9ZZZZ</name>
<accession>A0A3B0S1S0</accession>
<evidence type="ECO:0000256" key="1">
    <source>
        <dbReference type="ARBA" id="ARBA00006583"/>
    </source>
</evidence>
<comment type="similarity">
    <text evidence="1">Belongs to the DnaA family.</text>
</comment>
<dbReference type="SUPFAM" id="SSF48295">
    <property type="entry name" value="TrpR-like"/>
    <property type="match status" value="1"/>
</dbReference>
<dbReference type="Gene3D" id="3.30.300.180">
    <property type="match status" value="1"/>
</dbReference>
<dbReference type="Gene3D" id="1.10.1750.10">
    <property type="match status" value="1"/>
</dbReference>
<dbReference type="PROSITE" id="PS01008">
    <property type="entry name" value="DNAA"/>
    <property type="match status" value="1"/>
</dbReference>
<dbReference type="Pfam" id="PF11638">
    <property type="entry name" value="DnaA_N"/>
    <property type="match status" value="1"/>
</dbReference>
<evidence type="ECO:0000313" key="11">
    <source>
        <dbReference type="EMBL" id="VAV98677.1"/>
    </source>
</evidence>
<dbReference type="InterPro" id="IPR024633">
    <property type="entry name" value="DnaA_N_dom"/>
</dbReference>
<dbReference type="GO" id="GO:0003688">
    <property type="term" value="F:DNA replication origin binding"/>
    <property type="evidence" value="ECO:0007669"/>
    <property type="project" value="InterPro"/>
</dbReference>
<sequence length="460" mass="51480">METTQSTSRWDAFQHQVALSIPDAACQTWILPLDITVEGNDLHLTAPTEFHAHWVRDRYLDVISAAAAATYDTTRVIVKVAPAPDTPPPPVGAAPRETQPAQRETTTPAAIAGAGGRQHDHRLITKYNFDNFVVGQSNRFAHAAAMAVAEQPGKQYNPLFIYGPAGLGKTHLLHAVGHHRKELDPTAVIRYITSEQFFNEFINGIRRKRMDEFKARYRTTDILLLDDVQFFEGKEQILEEFFHTFNTLYEAGKQMVISSDRHPKNLASLEARLRSRFEWGLLTDIQPPDVETRLAILRKNAEYAPTSVPTEVLGFIAENVLDNIRELEGALTRVAAFAALTHERVTLDMAKDVLSDLAPQYSNRALTADSIIQLVCNYFGLTVLEMIGPSRKQPLALSRQIAMYLCRELTDLSLPKIGTAFGGRDHTTVLHAVEKVKRLIVSDKSVFDEITTLSQKLRKS</sequence>
<dbReference type="Pfam" id="PF08299">
    <property type="entry name" value="Bac_DnaA_C"/>
    <property type="match status" value="1"/>
</dbReference>
<dbReference type="NCBIfam" id="TIGR00362">
    <property type="entry name" value="DnaA"/>
    <property type="match status" value="1"/>
</dbReference>
<dbReference type="Gene3D" id="1.10.8.60">
    <property type="match status" value="1"/>
</dbReference>
<dbReference type="SUPFAM" id="SSF52540">
    <property type="entry name" value="P-loop containing nucleoside triphosphate hydrolases"/>
    <property type="match status" value="1"/>
</dbReference>
<protein>
    <submittedName>
        <fullName evidence="11">Chromosomal replication initiator protein DnaA</fullName>
    </submittedName>
</protein>
<evidence type="ECO:0000256" key="6">
    <source>
        <dbReference type="ARBA" id="ARBA00023121"/>
    </source>
</evidence>
<dbReference type="InterPro" id="IPR013159">
    <property type="entry name" value="DnaA_C"/>
</dbReference>
<dbReference type="GO" id="GO:0006275">
    <property type="term" value="P:regulation of DNA replication"/>
    <property type="evidence" value="ECO:0007669"/>
    <property type="project" value="InterPro"/>
</dbReference>
<dbReference type="CDD" id="cd06571">
    <property type="entry name" value="Bac_DnaA_C"/>
    <property type="match status" value="1"/>
</dbReference>
<dbReference type="EMBL" id="UOEK01000145">
    <property type="protein sequence ID" value="VAV98677.1"/>
    <property type="molecule type" value="Genomic_DNA"/>
</dbReference>
<dbReference type="PRINTS" id="PR00051">
    <property type="entry name" value="DNAA"/>
</dbReference>
<keyword evidence="3" id="KW-0235">DNA replication</keyword>
<dbReference type="SMART" id="SM00760">
    <property type="entry name" value="Bac_DnaA_C"/>
    <property type="match status" value="1"/>
</dbReference>
<dbReference type="PANTHER" id="PTHR30050:SF2">
    <property type="entry name" value="CHROMOSOMAL REPLICATION INITIATOR PROTEIN DNAA"/>
    <property type="match status" value="1"/>
</dbReference>
<feature type="domain" description="AAA+ ATPase" evidence="9">
    <location>
        <begin position="155"/>
        <end position="283"/>
    </location>
</feature>
<reference evidence="11" key="1">
    <citation type="submission" date="2018-06" db="EMBL/GenBank/DDBJ databases">
        <authorList>
            <person name="Zhirakovskaya E."/>
        </authorList>
    </citation>
    <scope>NUCLEOTIDE SEQUENCE</scope>
</reference>
<dbReference type="FunFam" id="1.10.1750.10:FF:000002">
    <property type="entry name" value="Chromosomal replication initiator protein DnaA"/>
    <property type="match status" value="1"/>
</dbReference>
<dbReference type="FunFam" id="3.40.50.300:FF:000668">
    <property type="entry name" value="Chromosomal replication initiator protein DnaA"/>
    <property type="match status" value="1"/>
</dbReference>
<dbReference type="CDD" id="cd00009">
    <property type="entry name" value="AAA"/>
    <property type="match status" value="1"/>
</dbReference>
<gene>
    <name evidence="11" type="ORF">MNBD_ACTINO02-2424</name>
</gene>
<evidence type="ECO:0000256" key="5">
    <source>
        <dbReference type="ARBA" id="ARBA00022840"/>
    </source>
</evidence>
<evidence type="ECO:0000259" key="9">
    <source>
        <dbReference type="SMART" id="SM00382"/>
    </source>
</evidence>
<feature type="region of interest" description="Disordered" evidence="8">
    <location>
        <begin position="81"/>
        <end position="105"/>
    </location>
</feature>
<proteinExistence type="inferred from homology"/>
<dbReference type="NCBIfam" id="NF010686">
    <property type="entry name" value="PRK14086.1"/>
    <property type="match status" value="1"/>
</dbReference>
<evidence type="ECO:0000256" key="8">
    <source>
        <dbReference type="SAM" id="MobiDB-lite"/>
    </source>
</evidence>
<dbReference type="Gene3D" id="3.40.50.300">
    <property type="entry name" value="P-loop containing nucleotide triphosphate hydrolases"/>
    <property type="match status" value="1"/>
</dbReference>
<dbReference type="InterPro" id="IPR020591">
    <property type="entry name" value="Chromosome_initiator_DnaA-like"/>
</dbReference>
<dbReference type="InterPro" id="IPR013317">
    <property type="entry name" value="DnaA_dom"/>
</dbReference>
<dbReference type="HAMAP" id="MF_00377">
    <property type="entry name" value="DnaA_bact"/>
    <property type="match status" value="1"/>
</dbReference>
<dbReference type="GO" id="GO:0008289">
    <property type="term" value="F:lipid binding"/>
    <property type="evidence" value="ECO:0007669"/>
    <property type="project" value="UniProtKB-KW"/>
</dbReference>
<keyword evidence="7" id="KW-0238">DNA-binding</keyword>
<dbReference type="InterPro" id="IPR010921">
    <property type="entry name" value="Trp_repressor/repl_initiator"/>
</dbReference>
<dbReference type="InterPro" id="IPR018312">
    <property type="entry name" value="Chromosome_initiator_DnaA_CS"/>
</dbReference>
<keyword evidence="2" id="KW-0963">Cytoplasm</keyword>
<organism evidence="11">
    <name type="scientific">hydrothermal vent metagenome</name>
    <dbReference type="NCBI Taxonomy" id="652676"/>
    <lineage>
        <taxon>unclassified sequences</taxon>
        <taxon>metagenomes</taxon>
        <taxon>ecological metagenomes</taxon>
    </lineage>
</organism>
<evidence type="ECO:0000256" key="2">
    <source>
        <dbReference type="ARBA" id="ARBA00022490"/>
    </source>
</evidence>
<evidence type="ECO:0000256" key="4">
    <source>
        <dbReference type="ARBA" id="ARBA00022741"/>
    </source>
</evidence>
<dbReference type="Pfam" id="PF00308">
    <property type="entry name" value="Bac_DnaA"/>
    <property type="match status" value="1"/>
</dbReference>
<dbReference type="AlphaFoldDB" id="A0A3B0S1S0"/>
<feature type="domain" description="Chromosomal replication initiator DnaA C-terminal" evidence="10">
    <location>
        <begin position="367"/>
        <end position="436"/>
    </location>
</feature>
<dbReference type="InterPro" id="IPR003593">
    <property type="entry name" value="AAA+_ATPase"/>
</dbReference>
<evidence type="ECO:0000259" key="10">
    <source>
        <dbReference type="SMART" id="SM00760"/>
    </source>
</evidence>
<evidence type="ECO:0000256" key="3">
    <source>
        <dbReference type="ARBA" id="ARBA00022705"/>
    </source>
</evidence>
<dbReference type="GO" id="GO:0006270">
    <property type="term" value="P:DNA replication initiation"/>
    <property type="evidence" value="ECO:0007669"/>
    <property type="project" value="InterPro"/>
</dbReference>
<dbReference type="InterPro" id="IPR038454">
    <property type="entry name" value="DnaA_N_sf"/>
</dbReference>
<keyword evidence="6" id="KW-0446">Lipid-binding</keyword>
<dbReference type="GO" id="GO:0005886">
    <property type="term" value="C:plasma membrane"/>
    <property type="evidence" value="ECO:0007669"/>
    <property type="project" value="TreeGrafter"/>
</dbReference>